<sequence length="1502" mass="169082">MKRWIYIYRYDLIAAGAILLIVLLFLAPIYGRGQIVFSDLAFGGRSDRYMEEIVGVWNERWSTSTLLNAPRLLYILPFYGLSLVFGGSGAVLLKSFVTCLLLVSALSMYLFTKRLAVVYYSDSGDFTLIRMMALLPGALFYALNPWVVFRIQHIYLLCGYSLFPLVLMLFFSAFDPKFQRRRIENYDVRRLYRRNVVDLFLLAIVFTISAAAIHYFFYGLIYLGMFAVLLAIKQGWVYRRSGWSVLKKLYRNFLLKGVIFGLFFGLLSFYWLSLYFGSILMDAQVSQNNINVVDTLSLFSRNSSLVNVLYFISYWWPMFPLERLPLSFYVGGGVLLALIALSMLTASRRFSIILMFTLLTFAFALVATGVKIPLLAKAFVLLVTKTPIVGTMFRDPNKIVGLLAVNFSVLLSFGVIRALAWLKPPGCSRVVKAAAVLAVLGCLWIYVNPLREEFIKGYYMPVQIPAEYGELAAKLTDAKQTNPKQTDPKQTDAKQLGSKVLYFPIADNMIQSYNGVATPVWNQGNTFMEKATGDFQVYSSPKNTLFHHEGNAPSITYYFNFLQYLLDNGLSGKLGKLFAPFGIDQLVYHQEYAGQEERQAFNQELLKMQAGLDNTYNNRYFSLYRLENALPYMYVVPRKVVTPYGFSRMESYSHQPGFDFSNFAVLFTGLTPSLPILPAVNQGDYLEAASFDDLLLSQLPAEYYLRPFDAIEDGNAYLKWSKTLVSNNDWLWYLASQNIGNYPFDMDLNAGTAVTFATSKLDVAPYMMDRVKGKTVLDLNGMLSENRFFTADNPDLFKIEAASSSSAERLPKLYGEIMKGEPKNIWQVAKSGLLEAKENNPYQFSITASGKGTNQLHFKVRFYDENKNELGIHYVVAPTTESDFDGARFYGEFITPPGTTRMRIDLLTRQRPEQNTYWRIHAIELADLGAYKKPNTFVMHKTMDKQQLARIYARVLVNKAGGSIRVALPDGTVDVPTKDGSINQFQWVDLGQQLLPQGEVNVSVTNVQGFNAVNMLAIVPDEKREDLALPVERAIKRAKLFLALEAEQDFAGSGNVQSERTYPKLSMGRGISYQDGELRRTVEILRDGDYSAALLANLPSGHRGKLTVTLTNQASGEVIKRTVQAAGSSILRTEDTVIETDRLRETFTKKLLRLPAVLADYRRHEIRNLHLAKGTYTLSIVFDSSVPSLSSPADFQAPEQASVQAAAAAADAPSNAPSDAPANAEEACVRLPLGRSELKTVADQLEIRYSPSASCAWYTYESGLMSAEANGEYLVSFDAVSENAPGRHLKVVFFNDQDEVIATSYVDEIEESYKNKWNHYEQIFTAPEGAAGMRIQVLAKGDRREKGFFRMKNYSVIPYKDMILLDQFILFEGDGSAPFFTSPPHPPEVTVQRIDAMSRRFTLHNPQHEQVLINESESPHPLWELELDGEKQRARIAVNGVTTGFITSGSGSGRIVVILRRFYQIGIVLLVLSLSVGAVCIFALGRLFFHENYQQGQRRFFS</sequence>
<feature type="transmembrane region" description="Helical" evidence="1">
    <location>
        <begin position="253"/>
        <end position="276"/>
    </location>
</feature>
<feature type="transmembrane region" description="Helical" evidence="1">
    <location>
        <begin position="127"/>
        <end position="147"/>
    </location>
</feature>
<comment type="caution">
    <text evidence="2">The sequence shown here is derived from an EMBL/GenBank/DDBJ whole genome shotgun (WGS) entry which is preliminary data.</text>
</comment>
<feature type="transmembrane region" description="Helical" evidence="1">
    <location>
        <begin position="1462"/>
        <end position="1489"/>
    </location>
</feature>
<evidence type="ECO:0000313" key="2">
    <source>
        <dbReference type="EMBL" id="KFN05569.1"/>
    </source>
</evidence>
<proteinExistence type="predicted"/>
<dbReference type="HOGENOM" id="CLU_249904_0_0_9"/>
<feature type="transmembrane region" description="Helical" evidence="1">
    <location>
        <begin position="399"/>
        <end position="422"/>
    </location>
</feature>
<dbReference type="Gene3D" id="2.60.120.260">
    <property type="entry name" value="Galactose-binding domain-like"/>
    <property type="match status" value="1"/>
</dbReference>
<keyword evidence="1" id="KW-1133">Transmembrane helix</keyword>
<name>A0A090Z2X3_PAEMA</name>
<feature type="transmembrane region" description="Helical" evidence="1">
    <location>
        <begin position="350"/>
        <end position="367"/>
    </location>
</feature>
<dbReference type="GeneID" id="77009120"/>
<organism evidence="2 3">
    <name type="scientific">Paenibacillus macerans</name>
    <name type="common">Bacillus macerans</name>
    <dbReference type="NCBI Taxonomy" id="44252"/>
    <lineage>
        <taxon>Bacteria</taxon>
        <taxon>Bacillati</taxon>
        <taxon>Bacillota</taxon>
        <taxon>Bacilli</taxon>
        <taxon>Bacillales</taxon>
        <taxon>Paenibacillaceae</taxon>
        <taxon>Paenibacillus</taxon>
    </lineage>
</organism>
<feature type="transmembrane region" description="Helical" evidence="1">
    <location>
        <begin position="12"/>
        <end position="30"/>
    </location>
</feature>
<dbReference type="PATRIC" id="fig|44252.3.peg.4309"/>
<dbReference type="RefSeq" id="WP_051985673.1">
    <property type="nucleotide sequence ID" value="NZ_BGML01000002.1"/>
</dbReference>
<feature type="transmembrane region" description="Helical" evidence="1">
    <location>
        <begin position="199"/>
        <end position="232"/>
    </location>
</feature>
<protein>
    <submittedName>
        <fullName evidence="2">Putative membrane protein</fullName>
    </submittedName>
</protein>
<dbReference type="EMBL" id="JMQA01000038">
    <property type="protein sequence ID" value="KFN05569.1"/>
    <property type="molecule type" value="Genomic_DNA"/>
</dbReference>
<keyword evidence="3" id="KW-1185">Reference proteome</keyword>
<feature type="transmembrane region" description="Helical" evidence="1">
    <location>
        <begin position="154"/>
        <end position="174"/>
    </location>
</feature>
<feature type="transmembrane region" description="Helical" evidence="1">
    <location>
        <begin position="429"/>
        <end position="447"/>
    </location>
</feature>
<keyword evidence="1" id="KW-0812">Transmembrane</keyword>
<evidence type="ECO:0000256" key="1">
    <source>
        <dbReference type="SAM" id="Phobius"/>
    </source>
</evidence>
<reference evidence="2 3" key="1">
    <citation type="submission" date="2014-04" db="EMBL/GenBank/DDBJ databases">
        <authorList>
            <person name="Bishop-Lilly K.A."/>
            <person name="Broomall S.M."/>
            <person name="Chain P.S."/>
            <person name="Chertkov O."/>
            <person name="Coyne S.R."/>
            <person name="Daligault H.E."/>
            <person name="Davenport K.W."/>
            <person name="Erkkila T."/>
            <person name="Frey K.G."/>
            <person name="Gibbons H.S."/>
            <person name="Gu W."/>
            <person name="Jaissle J."/>
            <person name="Johnson S.L."/>
            <person name="Koroleva G.I."/>
            <person name="Ladner J.T."/>
            <person name="Lo C.-C."/>
            <person name="Minogue T.D."/>
            <person name="Munk C."/>
            <person name="Palacios G.F."/>
            <person name="Redden C.L."/>
            <person name="Rosenzweig C.N."/>
            <person name="Scholz M.B."/>
            <person name="Teshima H."/>
            <person name="Xu Y."/>
        </authorList>
    </citation>
    <scope>NUCLEOTIDE SEQUENCE [LARGE SCALE GENOMIC DNA]</scope>
    <source>
        <strain evidence="2 3">8244</strain>
    </source>
</reference>
<evidence type="ECO:0000313" key="3">
    <source>
        <dbReference type="Proteomes" id="UP000029278"/>
    </source>
</evidence>
<keyword evidence="1" id="KW-0472">Membrane</keyword>
<gene>
    <name evidence="2" type="ORF">DJ90_64</name>
</gene>
<feature type="transmembrane region" description="Helical" evidence="1">
    <location>
        <begin position="328"/>
        <end position="344"/>
    </location>
</feature>
<dbReference type="Proteomes" id="UP000029278">
    <property type="component" value="Unassembled WGS sequence"/>
</dbReference>
<accession>A0A090Z2X3</accession>
<dbReference type="STRING" id="44252.DJ90_64"/>